<evidence type="ECO:0000313" key="2">
    <source>
        <dbReference type="Proteomes" id="UP000324585"/>
    </source>
</evidence>
<evidence type="ECO:0000313" key="1">
    <source>
        <dbReference type="EMBL" id="KAA8496219.1"/>
    </source>
</evidence>
<keyword evidence="2" id="KW-1185">Reference proteome</keyword>
<dbReference type="AlphaFoldDB" id="A0A5J4YXB2"/>
<dbReference type="Proteomes" id="UP000324585">
    <property type="component" value="Unassembled WGS sequence"/>
</dbReference>
<name>A0A5J4YXB2_PORPP</name>
<sequence length="190" mass="20763">MPNGPRPRRMRDWCGPTADVTRHVSSVDDNAHEHNFVLASAPSCYRTKAAFCEAAAERPRADGRFSHKYSGHARYSGWCAKRVRRGAAGVVVLDSSGPEDGKQQDVIDVLHDARVARKTLCCSVFIAIEKGRQCETGAGQPLDRSVMNICGAERGLGQLTCMVRWDLRANAGFYFCALRSVPASCAAQFS</sequence>
<protein>
    <submittedName>
        <fullName evidence="1">Uncharacterized protein</fullName>
    </submittedName>
</protein>
<accession>A0A5J4YXB2</accession>
<reference evidence="2" key="1">
    <citation type="journal article" date="2019" name="Nat. Commun.">
        <title>Expansion of phycobilisome linker gene families in mesophilic red algae.</title>
        <authorList>
            <person name="Lee J."/>
            <person name="Kim D."/>
            <person name="Bhattacharya D."/>
            <person name="Yoon H.S."/>
        </authorList>
    </citation>
    <scope>NUCLEOTIDE SEQUENCE [LARGE SCALE GENOMIC DNA]</scope>
    <source>
        <strain evidence="2">CCMP 1328</strain>
    </source>
</reference>
<organism evidence="1 2">
    <name type="scientific">Porphyridium purpureum</name>
    <name type="common">Red alga</name>
    <name type="synonym">Porphyridium cruentum</name>
    <dbReference type="NCBI Taxonomy" id="35688"/>
    <lineage>
        <taxon>Eukaryota</taxon>
        <taxon>Rhodophyta</taxon>
        <taxon>Bangiophyceae</taxon>
        <taxon>Porphyridiales</taxon>
        <taxon>Porphyridiaceae</taxon>
        <taxon>Porphyridium</taxon>
    </lineage>
</organism>
<dbReference type="EMBL" id="VRMN01000003">
    <property type="protein sequence ID" value="KAA8496219.1"/>
    <property type="molecule type" value="Genomic_DNA"/>
</dbReference>
<gene>
    <name evidence="1" type="ORF">FVE85_2374</name>
</gene>
<comment type="caution">
    <text evidence="1">The sequence shown here is derived from an EMBL/GenBank/DDBJ whole genome shotgun (WGS) entry which is preliminary data.</text>
</comment>
<proteinExistence type="predicted"/>